<comment type="caution">
    <text evidence="2">The sequence shown here is derived from an EMBL/GenBank/DDBJ whole genome shotgun (WGS) entry which is preliminary data.</text>
</comment>
<name>A0A642HWF8_BACFG</name>
<organism evidence="2 3">
    <name type="scientific">Bacteroides fragilis</name>
    <dbReference type="NCBI Taxonomy" id="817"/>
    <lineage>
        <taxon>Bacteria</taxon>
        <taxon>Pseudomonadati</taxon>
        <taxon>Bacteroidota</taxon>
        <taxon>Bacteroidia</taxon>
        <taxon>Bacteroidales</taxon>
        <taxon>Bacteroidaceae</taxon>
        <taxon>Bacteroides</taxon>
    </lineage>
</organism>
<dbReference type="RefSeq" id="WP_087340529.1">
    <property type="nucleotide sequence ID" value="NZ_RCXN01000001.1"/>
</dbReference>
<evidence type="ECO:0000256" key="1">
    <source>
        <dbReference type="SAM" id="MobiDB-lite"/>
    </source>
</evidence>
<dbReference type="Proteomes" id="UP000460666">
    <property type="component" value="Unassembled WGS sequence"/>
</dbReference>
<evidence type="ECO:0000313" key="2">
    <source>
        <dbReference type="EMBL" id="KAA5002062.1"/>
    </source>
</evidence>
<sequence>MASRKLNTEGIDENLLLASIGKSRQMAGASPPPQPDGTGSAGETPANAGQPSKMKGQYEQVKGKSRDYGQTFLKGHELKTRKCVYISAEAHGIVSKIVNTIADKEITVGGYIDTVLMRHFEENKEEINSLYRRDRDDLI</sequence>
<dbReference type="EMBL" id="VWCJ01000001">
    <property type="protein sequence ID" value="KAA5002062.1"/>
    <property type="molecule type" value="Genomic_DNA"/>
</dbReference>
<reference evidence="2 3" key="1">
    <citation type="journal article" date="2019" name="Nat. Med.">
        <title>A library of human gut bacterial isolates paired with longitudinal multiomics data enables mechanistic microbiome research.</title>
        <authorList>
            <person name="Poyet M."/>
            <person name="Groussin M."/>
            <person name="Gibbons S.M."/>
            <person name="Avila-Pacheco J."/>
            <person name="Jiang X."/>
            <person name="Kearney S.M."/>
            <person name="Perrotta A.R."/>
            <person name="Berdy B."/>
            <person name="Zhao S."/>
            <person name="Lieberman T.D."/>
            <person name="Swanson P.K."/>
            <person name="Smith M."/>
            <person name="Roesemann S."/>
            <person name="Alexander J.E."/>
            <person name="Rich S.A."/>
            <person name="Livny J."/>
            <person name="Vlamakis H."/>
            <person name="Clish C."/>
            <person name="Bullock K."/>
            <person name="Deik A."/>
            <person name="Scott J."/>
            <person name="Pierce K.A."/>
            <person name="Xavier R.J."/>
            <person name="Alm E.J."/>
        </authorList>
    </citation>
    <scope>NUCLEOTIDE SEQUENCE [LARGE SCALE GENOMIC DNA]</scope>
    <source>
        <strain evidence="2 3">BIOML-A46</strain>
    </source>
</reference>
<dbReference type="Pfam" id="PF11888">
    <property type="entry name" value="DUF3408"/>
    <property type="match status" value="1"/>
</dbReference>
<dbReference type="InterPro" id="IPR021823">
    <property type="entry name" value="DUF3408"/>
</dbReference>
<proteinExistence type="predicted"/>
<protein>
    <submittedName>
        <fullName evidence="2">DUF3408 domain-containing protein</fullName>
    </submittedName>
</protein>
<gene>
    <name evidence="2" type="ORF">F2Z89_01790</name>
</gene>
<dbReference type="AlphaFoldDB" id="A0A642HWF8"/>
<accession>A0A642HWF8</accession>
<feature type="region of interest" description="Disordered" evidence="1">
    <location>
        <begin position="22"/>
        <end position="63"/>
    </location>
</feature>
<evidence type="ECO:0000313" key="3">
    <source>
        <dbReference type="Proteomes" id="UP000460666"/>
    </source>
</evidence>